<gene>
    <name evidence="2" type="ORF">SDC9_160191</name>
</gene>
<reference evidence="2" key="1">
    <citation type="submission" date="2019-08" db="EMBL/GenBank/DDBJ databases">
        <authorList>
            <person name="Kucharzyk K."/>
            <person name="Murdoch R.W."/>
            <person name="Higgins S."/>
            <person name="Loffler F."/>
        </authorList>
    </citation>
    <scope>NUCLEOTIDE SEQUENCE</scope>
</reference>
<dbReference type="EMBL" id="VSSQ01059291">
    <property type="protein sequence ID" value="MPN12871.1"/>
    <property type="molecule type" value="Genomic_DNA"/>
</dbReference>
<evidence type="ECO:0000313" key="2">
    <source>
        <dbReference type="EMBL" id="MPN12871.1"/>
    </source>
</evidence>
<evidence type="ECO:0000259" key="1">
    <source>
        <dbReference type="PROSITE" id="PS51123"/>
    </source>
</evidence>
<dbReference type="Pfam" id="PF00691">
    <property type="entry name" value="OmpA"/>
    <property type="match status" value="1"/>
</dbReference>
<feature type="domain" description="OmpA-like" evidence="1">
    <location>
        <begin position="148"/>
        <end position="261"/>
    </location>
</feature>
<dbReference type="Gene3D" id="3.30.1330.60">
    <property type="entry name" value="OmpA-like domain"/>
    <property type="match status" value="1"/>
</dbReference>
<comment type="caution">
    <text evidence="2">The sequence shown here is derived from an EMBL/GenBank/DDBJ whole genome shotgun (WGS) entry which is preliminary data.</text>
</comment>
<dbReference type="PROSITE" id="PS51123">
    <property type="entry name" value="OMPA_2"/>
    <property type="match status" value="1"/>
</dbReference>
<dbReference type="InterPro" id="IPR006665">
    <property type="entry name" value="OmpA-like"/>
</dbReference>
<accession>A0A645FER6</accession>
<proteinExistence type="predicted"/>
<sequence>MKIEKRESIKREITSKSYNDINEENQKVEIFTKDLDLFTPIALSEIEKTANPPQVFIEVKASSDVNLDNYSLNLEQSGTTIRKYQDNLNSNQLNDKKTWNILEEPVPILDKPVTVTLNAKDKQNNTKTVTNNVEIIQKTIKSKRALIVNDMKIERYSLVLFDLDKYDATQQHKKVLNEIKKSVQPNSTLYILGYADRTGEEQYNINLAKNRCSAINDYINPGNKVSANQDAIGSTKLIYDNNTPEGRAFSRTVRIEIRTPVK</sequence>
<dbReference type="SUPFAM" id="SSF103088">
    <property type="entry name" value="OmpA-like"/>
    <property type="match status" value="1"/>
</dbReference>
<dbReference type="AlphaFoldDB" id="A0A645FER6"/>
<dbReference type="InterPro" id="IPR036737">
    <property type="entry name" value="OmpA-like_sf"/>
</dbReference>
<name>A0A645FER6_9ZZZZ</name>
<dbReference type="CDD" id="cd07185">
    <property type="entry name" value="OmpA_C-like"/>
    <property type="match status" value="1"/>
</dbReference>
<protein>
    <recommendedName>
        <fullName evidence="1">OmpA-like domain-containing protein</fullName>
    </recommendedName>
</protein>
<organism evidence="2">
    <name type="scientific">bioreactor metagenome</name>
    <dbReference type="NCBI Taxonomy" id="1076179"/>
    <lineage>
        <taxon>unclassified sequences</taxon>
        <taxon>metagenomes</taxon>
        <taxon>ecological metagenomes</taxon>
    </lineage>
</organism>